<keyword evidence="1" id="KW-0611">Plant defense</keyword>
<dbReference type="GO" id="GO:0006952">
    <property type="term" value="P:defense response"/>
    <property type="evidence" value="ECO:0007669"/>
    <property type="project" value="UniProtKB-KW"/>
</dbReference>
<evidence type="ECO:0000313" key="2">
    <source>
        <dbReference type="EMBL" id="KAJ4838335.1"/>
    </source>
</evidence>
<accession>A0A9Q0JF47</accession>
<dbReference type="Pfam" id="PF00161">
    <property type="entry name" value="RIP"/>
    <property type="match status" value="1"/>
</dbReference>
<comment type="similarity">
    <text evidence="1">Belongs to the ribosome-inactivating protein family.</text>
</comment>
<name>A0A9Q0JF47_9ROSI</name>
<dbReference type="PANTHER" id="PTHR33453">
    <property type="match status" value="1"/>
</dbReference>
<dbReference type="OrthoDB" id="1704365at2759"/>
<organism evidence="2 3">
    <name type="scientific">Turnera subulata</name>
    <dbReference type="NCBI Taxonomy" id="218843"/>
    <lineage>
        <taxon>Eukaryota</taxon>
        <taxon>Viridiplantae</taxon>
        <taxon>Streptophyta</taxon>
        <taxon>Embryophyta</taxon>
        <taxon>Tracheophyta</taxon>
        <taxon>Spermatophyta</taxon>
        <taxon>Magnoliopsida</taxon>
        <taxon>eudicotyledons</taxon>
        <taxon>Gunneridae</taxon>
        <taxon>Pentapetalae</taxon>
        <taxon>rosids</taxon>
        <taxon>fabids</taxon>
        <taxon>Malpighiales</taxon>
        <taxon>Passifloraceae</taxon>
        <taxon>Turnera</taxon>
    </lineage>
</organism>
<keyword evidence="3" id="KW-1185">Reference proteome</keyword>
<comment type="catalytic activity">
    <reaction evidence="1">
        <text>Endohydrolysis of the N-glycosidic bond at one specific adenosine on the 28S rRNA.</text>
        <dbReference type="EC" id="3.2.2.22"/>
    </reaction>
</comment>
<evidence type="ECO:0000256" key="1">
    <source>
        <dbReference type="RuleBase" id="RU004915"/>
    </source>
</evidence>
<protein>
    <recommendedName>
        <fullName evidence="1">rRNA N-glycosylase</fullName>
        <ecNumber evidence="1">3.2.2.22</ecNumber>
    </recommendedName>
</protein>
<reference evidence="2" key="2">
    <citation type="journal article" date="2023" name="Plants (Basel)">
        <title>Annotation of the Turnera subulata (Passifloraceae) Draft Genome Reveals the S-Locus Evolved after the Divergence of Turneroideae from Passifloroideae in a Stepwise Manner.</title>
        <authorList>
            <person name="Henning P.M."/>
            <person name="Roalson E.H."/>
            <person name="Mir W."/>
            <person name="McCubbin A.G."/>
            <person name="Shore J.S."/>
        </authorList>
    </citation>
    <scope>NUCLEOTIDE SEQUENCE</scope>
    <source>
        <strain evidence="2">F60SS</strain>
    </source>
</reference>
<dbReference type="Gene3D" id="3.40.420.10">
    <property type="entry name" value="Ricin (A subunit), domain 1"/>
    <property type="match status" value="1"/>
</dbReference>
<dbReference type="InterPro" id="IPR017989">
    <property type="entry name" value="Ribosome_inactivat_1/2"/>
</dbReference>
<dbReference type="GO" id="GO:0090729">
    <property type="term" value="F:toxin activity"/>
    <property type="evidence" value="ECO:0007669"/>
    <property type="project" value="UniProtKB-KW"/>
</dbReference>
<keyword evidence="1" id="KW-0378">Hydrolase</keyword>
<dbReference type="Proteomes" id="UP001141552">
    <property type="component" value="Unassembled WGS sequence"/>
</dbReference>
<keyword evidence="1" id="KW-0652">Protein synthesis inhibitor</keyword>
<gene>
    <name evidence="2" type="ORF">Tsubulata_048527</name>
</gene>
<dbReference type="GO" id="GO:0017148">
    <property type="term" value="P:negative regulation of translation"/>
    <property type="evidence" value="ECO:0007669"/>
    <property type="project" value="UniProtKB-KW"/>
</dbReference>
<dbReference type="AlphaFoldDB" id="A0A9Q0JF47"/>
<dbReference type="EC" id="3.2.2.22" evidence="1"/>
<dbReference type="InterPro" id="IPR016138">
    <property type="entry name" value="Ribosome_inactivat_prot_sub1"/>
</dbReference>
<dbReference type="Gene3D" id="4.10.470.10">
    <property type="entry name" value="Ricin (A Subunit), domain 2"/>
    <property type="match status" value="1"/>
</dbReference>
<proteinExistence type="inferred from homology"/>
<reference evidence="2" key="1">
    <citation type="submission" date="2022-02" db="EMBL/GenBank/DDBJ databases">
        <authorList>
            <person name="Henning P.M."/>
            <person name="McCubbin A.G."/>
            <person name="Shore J.S."/>
        </authorList>
    </citation>
    <scope>NUCLEOTIDE SEQUENCE</scope>
    <source>
        <strain evidence="2">F60SS</strain>
        <tissue evidence="2">Leaves</tissue>
    </source>
</reference>
<dbReference type="EMBL" id="JAKUCV010003580">
    <property type="protein sequence ID" value="KAJ4838335.1"/>
    <property type="molecule type" value="Genomic_DNA"/>
</dbReference>
<dbReference type="SUPFAM" id="SSF56371">
    <property type="entry name" value="Ribosome inactivating proteins (RIP)"/>
    <property type="match status" value="1"/>
</dbReference>
<dbReference type="GO" id="GO:0030598">
    <property type="term" value="F:rRNA N-glycosylase activity"/>
    <property type="evidence" value="ECO:0007669"/>
    <property type="project" value="UniProtKB-EC"/>
</dbReference>
<dbReference type="InterPro" id="IPR001574">
    <property type="entry name" value="Ribosome_inactivat_prot"/>
</dbReference>
<sequence length="229" mass="25195">MPTKKVSGVDRFGLVTLKYSSEAAVSLVIDVNNIYIVGFYSNNPSANPQKAYYYFTGDPAYATDASKLFDADTSVLPLNYGGDYGSIGSRSEVDLGRIPLIEAIKTLYNRRDPNGLKNSFTVVIQMISEFVRSDLVMNRVLDNFAASKPADRDMIFVENNWESNSKAVRSVTSSSQYFATPITLPSGTVIKNVDEAIKVGLVSLLWSPTSTTNNIFMHWPAFPSLSTTN</sequence>
<dbReference type="InterPro" id="IPR036041">
    <property type="entry name" value="Ribosome-inact_prot_sf"/>
</dbReference>
<dbReference type="InterPro" id="IPR016139">
    <property type="entry name" value="Ribosome_inactivat_prot_sub2"/>
</dbReference>
<dbReference type="PRINTS" id="PR00396">
    <property type="entry name" value="SHIGARICIN"/>
</dbReference>
<comment type="caution">
    <text evidence="2">The sequence shown here is derived from an EMBL/GenBank/DDBJ whole genome shotgun (WGS) entry which is preliminary data.</text>
</comment>
<dbReference type="PANTHER" id="PTHR33453:SF34">
    <property type="entry name" value="RIBOSOME-INACTIVATING PROTEIN"/>
    <property type="match status" value="1"/>
</dbReference>
<keyword evidence="1" id="KW-0800">Toxin</keyword>
<evidence type="ECO:0000313" key="3">
    <source>
        <dbReference type="Proteomes" id="UP001141552"/>
    </source>
</evidence>